<dbReference type="Proteomes" id="UP000280726">
    <property type="component" value="Unassembled WGS sequence"/>
</dbReference>
<dbReference type="OrthoDB" id="5125216at2"/>
<dbReference type="RefSeq" id="WP_123915996.1">
    <property type="nucleotide sequence ID" value="NZ_RKRA01000001.1"/>
</dbReference>
<protein>
    <recommendedName>
        <fullName evidence="4">YtxH-like protein</fullName>
    </recommendedName>
</protein>
<feature type="region of interest" description="Disordered" evidence="1">
    <location>
        <begin position="72"/>
        <end position="108"/>
    </location>
</feature>
<reference evidence="2 3" key="1">
    <citation type="submission" date="2018-11" db="EMBL/GenBank/DDBJ databases">
        <title>Sequencing the genomes of 1000 actinobacteria strains.</title>
        <authorList>
            <person name="Klenk H.-P."/>
        </authorList>
    </citation>
    <scope>NUCLEOTIDE SEQUENCE [LARGE SCALE GENOMIC DNA]</scope>
    <source>
        <strain evidence="2 3">DSM 14418</strain>
    </source>
</reference>
<comment type="caution">
    <text evidence="2">The sequence shown here is derived from an EMBL/GenBank/DDBJ whole genome shotgun (WGS) entry which is preliminary data.</text>
</comment>
<feature type="compositionally biased region" description="Pro residues" evidence="1">
    <location>
        <begin position="98"/>
        <end position="108"/>
    </location>
</feature>
<dbReference type="AlphaFoldDB" id="A0A3N4Z2W5"/>
<gene>
    <name evidence="2" type="ORF">EDD32_1311</name>
</gene>
<sequence length="108" mass="11334">MGKLSFLTGAGIGYVLGARAGRARYEKIKGATAKLWENPKIQQNVHKVETRVTDAAKNSGSQLTDKVASTVKGKLSGSRGAHHPDFPVGNTGRGTDGPMPPTTPQPPL</sequence>
<dbReference type="EMBL" id="RKRA01000001">
    <property type="protein sequence ID" value="RPF26853.1"/>
    <property type="molecule type" value="Genomic_DNA"/>
</dbReference>
<evidence type="ECO:0000313" key="2">
    <source>
        <dbReference type="EMBL" id="RPF26853.1"/>
    </source>
</evidence>
<organism evidence="2 3">
    <name type="scientific">Georgenia muralis</name>
    <dbReference type="NCBI Taxonomy" id="154117"/>
    <lineage>
        <taxon>Bacteria</taxon>
        <taxon>Bacillati</taxon>
        <taxon>Actinomycetota</taxon>
        <taxon>Actinomycetes</taxon>
        <taxon>Micrococcales</taxon>
        <taxon>Bogoriellaceae</taxon>
        <taxon>Georgenia</taxon>
    </lineage>
</organism>
<evidence type="ECO:0000256" key="1">
    <source>
        <dbReference type="SAM" id="MobiDB-lite"/>
    </source>
</evidence>
<evidence type="ECO:0000313" key="3">
    <source>
        <dbReference type="Proteomes" id="UP000280726"/>
    </source>
</evidence>
<keyword evidence="3" id="KW-1185">Reference proteome</keyword>
<proteinExistence type="predicted"/>
<accession>A0A3N4Z2W5</accession>
<evidence type="ECO:0008006" key="4">
    <source>
        <dbReference type="Google" id="ProtNLM"/>
    </source>
</evidence>
<name>A0A3N4Z2W5_9MICO</name>